<organism evidence="1 2">
    <name type="scientific">Clytia hemisphaerica</name>
    <dbReference type="NCBI Taxonomy" id="252671"/>
    <lineage>
        <taxon>Eukaryota</taxon>
        <taxon>Metazoa</taxon>
        <taxon>Cnidaria</taxon>
        <taxon>Hydrozoa</taxon>
        <taxon>Hydroidolina</taxon>
        <taxon>Leptothecata</taxon>
        <taxon>Obeliida</taxon>
        <taxon>Clytiidae</taxon>
        <taxon>Clytia</taxon>
    </lineage>
</organism>
<dbReference type="InterPro" id="IPR026002">
    <property type="entry name" value="ATC_hydrolase-like"/>
</dbReference>
<name>A0A7M5USA9_9CNID</name>
<sequence>MSLLRTFHENNLKLYLEKEGKKEDVAENVLKEKSTQEEIMKSYSREVDSYVTQELKHMIDSDKEKHIYSAIVTMAMDTAFSKVGMSDSDCEKHILGNWKFMMVPLYRGIKSRLKRAVETPDGESPIEKFAAYCTSGTMNVYKDFDPDILGIKSGNSYGFNLHRCLFYECFQRHGKGERVGSVMCSFDQILADVLSPWLEFNHNSTIARGGSCCQFRYCTKGIDPSKLDW</sequence>
<dbReference type="AlphaFoldDB" id="A0A7M5USA9"/>
<reference evidence="1" key="1">
    <citation type="submission" date="2021-01" db="UniProtKB">
        <authorList>
            <consortium name="EnsemblMetazoa"/>
        </authorList>
    </citation>
    <scope>IDENTIFICATION</scope>
</reference>
<evidence type="ECO:0008006" key="3">
    <source>
        <dbReference type="Google" id="ProtNLM"/>
    </source>
</evidence>
<accession>A0A7M5USA9</accession>
<keyword evidence="2" id="KW-1185">Reference proteome</keyword>
<proteinExistence type="predicted"/>
<dbReference type="Pfam" id="PF14196">
    <property type="entry name" value="ATC_hydrolase"/>
    <property type="match status" value="1"/>
</dbReference>
<evidence type="ECO:0000313" key="1">
    <source>
        <dbReference type="EnsemblMetazoa" id="CLYHEMP005039.1"/>
    </source>
</evidence>
<dbReference type="EnsemblMetazoa" id="CLYHEMT005039.1">
    <property type="protein sequence ID" value="CLYHEMP005039.1"/>
    <property type="gene ID" value="CLYHEMG005039"/>
</dbReference>
<dbReference type="Proteomes" id="UP000594262">
    <property type="component" value="Unplaced"/>
</dbReference>
<evidence type="ECO:0000313" key="2">
    <source>
        <dbReference type="Proteomes" id="UP000594262"/>
    </source>
</evidence>
<protein>
    <recommendedName>
        <fullName evidence="3">L-2-amino-thiazoline-4-carboxylic acid hydrolase</fullName>
    </recommendedName>
</protein>